<feature type="transmembrane region" description="Helical" evidence="1">
    <location>
        <begin position="89"/>
        <end position="110"/>
    </location>
</feature>
<keyword evidence="3" id="KW-1185">Reference proteome</keyword>
<dbReference type="RefSeq" id="WP_125138128.1">
    <property type="nucleotide sequence ID" value="NZ_LR130778.1"/>
</dbReference>
<keyword evidence="1" id="KW-0812">Transmembrane</keyword>
<sequence length="523" mass="61442">MTTQKYSRLFSYFYIASFFLFHLSTLTIYPLVHSDETWLAGLSMTYMKARSIFVTEPFFDLMPRQAHAIKSLFHLVQIPFIHFFGYDLFSVRFISLLAGTLILIMMHIYLHRRFTSPIMNTLCLIFFSLNIQFIYASHFARQEIILFAILTLLYVLYRTSKLTPVTKIWVVGILSGISIGIHPNAFIVAVMLFPIILSDGIFHVIKYRLVVLYGFILSFFAILYTLISLIGNPDFFKDYWNFGATLGVNADPFIRFKHFIEFFLKLYTQNSGTYYLPDLRYLLILGSVVIFISIILLITSYKYPQKSTVTYYRDGLTMTLGFLLSLFIIGRYNPTSILFVMFPLSILLFELMSSAFIKPRWSYGIILVLIIINISMNVHEFDSVKLADYNRYEKELQNHLPKEAIILGNLSSGFVFKDYVFYDIRNLAYLEDLSLETYIRDRNIDTIIYYESYDYIHRNPQWQILYGSDEGYYHELEEILSNYGTPLHTFEDAYYGTRIIRYMGDYPWKVIVYHIDLPATDQK</sequence>
<evidence type="ECO:0008006" key="4">
    <source>
        <dbReference type="Google" id="ProtNLM"/>
    </source>
</evidence>
<feature type="transmembrane region" description="Helical" evidence="1">
    <location>
        <begin position="281"/>
        <end position="299"/>
    </location>
</feature>
<accession>A0A3P7P1W0</accession>
<feature type="transmembrane region" description="Helical" evidence="1">
    <location>
        <begin position="12"/>
        <end position="32"/>
    </location>
</feature>
<evidence type="ECO:0000313" key="2">
    <source>
        <dbReference type="EMBL" id="VDN49095.1"/>
    </source>
</evidence>
<dbReference type="EMBL" id="LR130778">
    <property type="protein sequence ID" value="VDN49095.1"/>
    <property type="molecule type" value="Genomic_DNA"/>
</dbReference>
<protein>
    <recommendedName>
        <fullName evidence="4">Glycosyltransferase RgtA/B/C/D-like domain-containing protein</fullName>
    </recommendedName>
</protein>
<dbReference type="KEGG" id="cbar:PATL70BA_3173"/>
<feature type="transmembrane region" description="Helical" evidence="1">
    <location>
        <begin position="209"/>
        <end position="230"/>
    </location>
</feature>
<gene>
    <name evidence="2" type="ORF">PATL70BA_3173</name>
</gene>
<name>A0A3P7P1W0_9FIRM</name>
<keyword evidence="1" id="KW-0472">Membrane</keyword>
<dbReference type="AlphaFoldDB" id="A0A3P7P1W0"/>
<feature type="transmembrane region" description="Helical" evidence="1">
    <location>
        <begin position="169"/>
        <end position="197"/>
    </location>
</feature>
<evidence type="ECO:0000256" key="1">
    <source>
        <dbReference type="SAM" id="Phobius"/>
    </source>
</evidence>
<feature type="transmembrane region" description="Helical" evidence="1">
    <location>
        <begin position="363"/>
        <end position="381"/>
    </location>
</feature>
<reference evidence="2 3" key="1">
    <citation type="submission" date="2018-09" db="EMBL/GenBank/DDBJ databases">
        <authorList>
            <person name="Postec A."/>
        </authorList>
    </citation>
    <scope>NUCLEOTIDE SEQUENCE [LARGE SCALE GENOMIC DNA]</scope>
    <source>
        <strain evidence="2">70B-A</strain>
    </source>
</reference>
<evidence type="ECO:0000313" key="3">
    <source>
        <dbReference type="Proteomes" id="UP000279029"/>
    </source>
</evidence>
<proteinExistence type="predicted"/>
<dbReference type="Proteomes" id="UP000279029">
    <property type="component" value="Chromosome"/>
</dbReference>
<organism evidence="2 3">
    <name type="scientific">Petrocella atlantisensis</name>
    <dbReference type="NCBI Taxonomy" id="2173034"/>
    <lineage>
        <taxon>Bacteria</taxon>
        <taxon>Bacillati</taxon>
        <taxon>Bacillota</taxon>
        <taxon>Clostridia</taxon>
        <taxon>Lachnospirales</taxon>
        <taxon>Vallitaleaceae</taxon>
        <taxon>Petrocella</taxon>
    </lineage>
</organism>
<feature type="transmembrane region" description="Helical" evidence="1">
    <location>
        <begin position="117"/>
        <end position="135"/>
    </location>
</feature>
<dbReference type="OrthoDB" id="369463at2"/>
<feature type="transmembrane region" description="Helical" evidence="1">
    <location>
        <begin position="141"/>
        <end position="157"/>
    </location>
</feature>
<keyword evidence="1" id="KW-1133">Transmembrane helix</keyword>